<dbReference type="Pfam" id="PF02321">
    <property type="entry name" value="OEP"/>
    <property type="match status" value="2"/>
</dbReference>
<evidence type="ECO:0000256" key="1">
    <source>
        <dbReference type="ARBA" id="ARBA00007613"/>
    </source>
</evidence>
<dbReference type="EMBL" id="CP035503">
    <property type="protein sequence ID" value="QDL39685.1"/>
    <property type="molecule type" value="Genomic_DNA"/>
</dbReference>
<keyword evidence="2" id="KW-0472">Membrane</keyword>
<reference evidence="3 4" key="1">
    <citation type="submission" date="2019-01" db="EMBL/GenBank/DDBJ databases">
        <title>Genomic insights into a novel species Rhodoferax sp.</title>
        <authorList>
            <person name="Jin L."/>
        </authorList>
    </citation>
    <scope>NUCLEOTIDE SEQUENCE [LARGE SCALE GENOMIC DNA]</scope>
    <source>
        <strain evidence="3 4">CHu59-6-5</strain>
    </source>
</reference>
<name>A0A515DH01_9BURK</name>
<comment type="subcellular location">
    <subcellularLocation>
        <location evidence="2">Cell membrane</location>
        <topology evidence="2">Lipid-anchor</topology>
    </subcellularLocation>
</comment>
<keyword evidence="2" id="KW-1134">Transmembrane beta strand</keyword>
<dbReference type="SUPFAM" id="SSF56954">
    <property type="entry name" value="Outer membrane efflux proteins (OEP)"/>
    <property type="match status" value="1"/>
</dbReference>
<dbReference type="KEGG" id="rhf:EUB48_07350"/>
<evidence type="ECO:0000313" key="4">
    <source>
        <dbReference type="Proteomes" id="UP000316798"/>
    </source>
</evidence>
<dbReference type="OrthoDB" id="9770517at2"/>
<protein>
    <submittedName>
        <fullName evidence="3">Efflux transporter outer membrane subunit</fullName>
    </submittedName>
</protein>
<organism evidence="3 4">
    <name type="scientific">Rhodoferax sediminis</name>
    <dbReference type="NCBI Taxonomy" id="2509614"/>
    <lineage>
        <taxon>Bacteria</taxon>
        <taxon>Pseudomonadati</taxon>
        <taxon>Pseudomonadota</taxon>
        <taxon>Betaproteobacteria</taxon>
        <taxon>Burkholderiales</taxon>
        <taxon>Comamonadaceae</taxon>
        <taxon>Rhodoferax</taxon>
    </lineage>
</organism>
<keyword evidence="2" id="KW-0812">Transmembrane</keyword>
<dbReference type="Gene3D" id="2.20.200.10">
    <property type="entry name" value="Outer membrane efflux proteins (OEP)"/>
    <property type="match status" value="1"/>
</dbReference>
<dbReference type="GO" id="GO:0005886">
    <property type="term" value="C:plasma membrane"/>
    <property type="evidence" value="ECO:0007669"/>
    <property type="project" value="UniProtKB-SubCell"/>
</dbReference>
<dbReference type="NCBIfam" id="TIGR01845">
    <property type="entry name" value="outer_NodT"/>
    <property type="match status" value="1"/>
</dbReference>
<dbReference type="InterPro" id="IPR010131">
    <property type="entry name" value="MdtP/NodT-like"/>
</dbReference>
<dbReference type="PANTHER" id="PTHR30203:SF33">
    <property type="entry name" value="BLR4455 PROTEIN"/>
    <property type="match status" value="1"/>
</dbReference>
<dbReference type="PANTHER" id="PTHR30203">
    <property type="entry name" value="OUTER MEMBRANE CATION EFFLUX PROTEIN"/>
    <property type="match status" value="1"/>
</dbReference>
<keyword evidence="2" id="KW-0449">Lipoprotein</keyword>
<keyword evidence="2" id="KW-0564">Palmitate</keyword>
<accession>A0A515DH01</accession>
<dbReference type="Gene3D" id="1.20.1600.10">
    <property type="entry name" value="Outer membrane efflux proteins (OEP)"/>
    <property type="match status" value="1"/>
</dbReference>
<dbReference type="Proteomes" id="UP000316798">
    <property type="component" value="Chromosome"/>
</dbReference>
<dbReference type="GO" id="GO:0015562">
    <property type="term" value="F:efflux transmembrane transporter activity"/>
    <property type="evidence" value="ECO:0007669"/>
    <property type="project" value="InterPro"/>
</dbReference>
<evidence type="ECO:0000313" key="3">
    <source>
        <dbReference type="EMBL" id="QDL39685.1"/>
    </source>
</evidence>
<sequence length="481" mass="50945">MALAGCAMGPDFKAPDAPAIANAQSPYTPVPLPAETASAPGVGGAAQRFEMGQDIPAIWWGVFHSEPLDRLIRSALAHSPTLASAQAALRQAQETYNADTGAKQLPSVNGQLGVTRQRESQVASQIPGGIDFTLFNASVNVSYTIDAFGGTRRELEGLRAAVDYQRYQVEATYLTLTANVVTTAIQEASLRAQLRATQEVIEAESRSLDLVQRQATLGAIALGTVLTQQAQLAQTRATLPALEKALAQTRQQLAVYAGRLPSEAGLPEFTLESLQLPGDLPVSLPSSLLRQRPDIRASEALLHQASAQIGVATANLYPQITLSGSVGAQSFELSQLFSGPSAAWSLGAGLLQPIFNGGSLQAKKRAAIAAYEQAQAQYQQTVLNAFLNVANTLRALDSDAQSLSAQAQAASLARESLDLVNRQYQLGAVSNLALLDAQRTYQQTRIALAQAQAARYADTAALFQALGGGWWNRADLADAKL</sequence>
<dbReference type="AlphaFoldDB" id="A0A515DH01"/>
<evidence type="ECO:0000256" key="2">
    <source>
        <dbReference type="RuleBase" id="RU362097"/>
    </source>
</evidence>
<keyword evidence="4" id="KW-1185">Reference proteome</keyword>
<proteinExistence type="inferred from homology"/>
<comment type="similarity">
    <text evidence="1 2">Belongs to the outer membrane factor (OMF) (TC 1.B.17) family.</text>
</comment>
<dbReference type="InterPro" id="IPR003423">
    <property type="entry name" value="OMP_efflux"/>
</dbReference>
<gene>
    <name evidence="3" type="ORF">EUB48_07350</name>
</gene>